<protein>
    <submittedName>
        <fullName evidence="2">Uncharacterized protein</fullName>
    </submittedName>
</protein>
<keyword evidence="3" id="KW-1185">Reference proteome</keyword>
<name>A0AAD9ATP2_9PEZI</name>
<organism evidence="2 3">
    <name type="scientific">Colletotrichum chrysophilum</name>
    <dbReference type="NCBI Taxonomy" id="1836956"/>
    <lineage>
        <taxon>Eukaryota</taxon>
        <taxon>Fungi</taxon>
        <taxon>Dikarya</taxon>
        <taxon>Ascomycota</taxon>
        <taxon>Pezizomycotina</taxon>
        <taxon>Sordariomycetes</taxon>
        <taxon>Hypocreomycetidae</taxon>
        <taxon>Glomerellales</taxon>
        <taxon>Glomerellaceae</taxon>
        <taxon>Colletotrichum</taxon>
        <taxon>Colletotrichum gloeosporioides species complex</taxon>
    </lineage>
</organism>
<proteinExistence type="predicted"/>
<comment type="caution">
    <text evidence="2">The sequence shown here is derived from an EMBL/GenBank/DDBJ whole genome shotgun (WGS) entry which is preliminary data.</text>
</comment>
<evidence type="ECO:0000313" key="3">
    <source>
        <dbReference type="Proteomes" id="UP001243330"/>
    </source>
</evidence>
<dbReference type="Proteomes" id="UP001243330">
    <property type="component" value="Unassembled WGS sequence"/>
</dbReference>
<evidence type="ECO:0000256" key="1">
    <source>
        <dbReference type="SAM" id="MobiDB-lite"/>
    </source>
</evidence>
<evidence type="ECO:0000313" key="2">
    <source>
        <dbReference type="EMBL" id="KAK1851569.1"/>
    </source>
</evidence>
<feature type="compositionally biased region" description="Basic and acidic residues" evidence="1">
    <location>
        <begin position="9"/>
        <end position="19"/>
    </location>
</feature>
<sequence length="159" mass="17438">MPGCSSRVAEGKLSDDKTLHPFPSPPYTWHLSTPASHAWARQSCASEFQSNRPGPRSWKFQPKGWQMGRFSGLLVPQTAEPIFFFFPHWSTQAPLLMQLRSERTGGEASSPAAFPPLAAVDDRRAPVKPRNAATVAASKSVEYLSGIIKYPVDGDGQAR</sequence>
<dbReference type="AlphaFoldDB" id="A0AAD9ATP2"/>
<reference evidence="2" key="1">
    <citation type="submission" date="2023-01" db="EMBL/GenBank/DDBJ databases">
        <title>Colletotrichum chrysophilum M932 genome sequence.</title>
        <authorList>
            <person name="Baroncelli R."/>
        </authorList>
    </citation>
    <scope>NUCLEOTIDE SEQUENCE</scope>
    <source>
        <strain evidence="2">M932</strain>
    </source>
</reference>
<gene>
    <name evidence="2" type="ORF">CCHR01_05767</name>
</gene>
<accession>A0AAD9ATP2</accession>
<feature type="region of interest" description="Disordered" evidence="1">
    <location>
        <begin position="1"/>
        <end position="20"/>
    </location>
</feature>
<dbReference type="EMBL" id="JAQOWY010000093">
    <property type="protein sequence ID" value="KAK1851569.1"/>
    <property type="molecule type" value="Genomic_DNA"/>
</dbReference>